<dbReference type="EMBL" id="KU687347">
    <property type="protein sequence ID" value="AMR59423.1"/>
    <property type="molecule type" value="Genomic_DNA"/>
</dbReference>
<dbReference type="Pfam" id="PF17570">
    <property type="entry name" value="T7-like_gp67"/>
    <property type="match status" value="1"/>
</dbReference>
<evidence type="ECO:0000313" key="3">
    <source>
        <dbReference type="Proteomes" id="UP000203218"/>
    </source>
</evidence>
<proteinExistence type="predicted"/>
<dbReference type="GeneID" id="29066051"/>
<dbReference type="Proteomes" id="UP000203218">
    <property type="component" value="Segment"/>
</dbReference>
<dbReference type="RefSeq" id="YP_009286659.1">
    <property type="nucleotide sequence ID" value="NC_031066.1"/>
</dbReference>
<keyword evidence="3" id="KW-1185">Reference proteome</keyword>
<accession>A0A172JFY7</accession>
<dbReference type="KEGG" id="vg:29066051"/>
<dbReference type="InterPro" id="IPR020134">
    <property type="entry name" value="Phage_T7-like_6.7"/>
</dbReference>
<evidence type="ECO:0000313" key="2">
    <source>
        <dbReference type="EMBL" id="AMR59423.1"/>
    </source>
</evidence>
<evidence type="ECO:0000256" key="1">
    <source>
        <dbReference type="SAM" id="MobiDB-lite"/>
    </source>
</evidence>
<feature type="region of interest" description="Disordered" evidence="1">
    <location>
        <begin position="39"/>
        <end position="108"/>
    </location>
</feature>
<feature type="compositionally biased region" description="Low complexity" evidence="1">
    <location>
        <begin position="68"/>
        <end position="80"/>
    </location>
</feature>
<reference evidence="2 3" key="1">
    <citation type="submission" date="2016-02" db="EMBL/GenBank/DDBJ databases">
        <title>Characterization of five Podoviridae phages infecting Citrobacter freundii.</title>
        <authorList>
            <person name="Hamdi S."/>
            <person name="Rousseau G.M."/>
            <person name="Labrie S.J."/>
            <person name="Saied Kourda R."/>
            <person name="Tremblay D.M."/>
            <person name="Moineau S."/>
            <person name="Ben Slama K."/>
        </authorList>
    </citation>
    <scope>NUCLEOTIDE SEQUENCE [LARGE SCALE GENOMIC DNA]</scope>
</reference>
<name>A0A172JFY7_9CAUD</name>
<dbReference type="OrthoDB" id="26735at10239"/>
<organism evidence="2 3">
    <name type="scientific">Citrobacter phage SH1</name>
    <dbReference type="NCBI Taxonomy" id="1805464"/>
    <lineage>
        <taxon>Viruses</taxon>
        <taxon>Duplodnaviria</taxon>
        <taxon>Heunggongvirae</taxon>
        <taxon>Uroviricota</taxon>
        <taxon>Caudoviricetes</taxon>
        <taxon>Autographivirales</taxon>
        <taxon>Autotranscriptaviridae</taxon>
        <taxon>Studiervirinae</taxon>
        <taxon>Teetrevirus</taxon>
        <taxon>Teetrevirus SH1</taxon>
    </lineage>
</organism>
<protein>
    <submittedName>
        <fullName evidence="2">Uncharacterized protein</fullName>
    </submittedName>
</protein>
<gene>
    <name evidence="2" type="ORF">sh1_0031</name>
</gene>
<sequence length="108" mass="11823">MVCTLPLEHLMRLRCVKSNLDRSNYMCWKPKVKVPKMDTNQIRAAEPAPLTEPPKSVVWGGDDDEDTSVSSSEVPTTPSSGKSSLKVKLDDSAAKNKSKSSIRSKAFG</sequence>